<dbReference type="RefSeq" id="WP_330431047.1">
    <property type="nucleotide sequence ID" value="NZ_JAZDUF010000001.1"/>
</dbReference>
<gene>
    <name evidence="11" type="primary">cydC</name>
    <name evidence="11" type="ORF">VZC37_03685</name>
</gene>
<name>A0ABU7M8I8_9ACTN</name>
<dbReference type="InterPro" id="IPR027417">
    <property type="entry name" value="P-loop_NTPase"/>
</dbReference>
<evidence type="ECO:0000313" key="11">
    <source>
        <dbReference type="EMBL" id="MEE3849415.1"/>
    </source>
</evidence>
<sequence length="604" mass="62925">MSTELSRPAAEHAAESAATSSGDPLRRAFVFLGLRGRPLTKSILLGVGGSLSALGLAALSAWLITRAWQMPPVLYLSVSITAVRALGISRGVFRYLERLATHDLALGAMATARERVYQTLAAGSPAYSVRLRRADLLGRTGDDIDEIGNALIRGVIPIAVGAVTSVAAVVIMAFVSWWAAVVLAVALVVSGLVAPWLAARGSVRTIADSSSATRRSEEATVTALWHAPELIVARRRDDVLATARRSDADALAAADRGLRYEAAASAATPLSMGVSLVAACLIGIHLASAVPGSLASVASGEGLTPMILGVLILLPLSAFESTGPLTEAGIQLERSRQSARRVMALVDGAGASKSPDTEPAEPEPAEPDTTADRIVHRGPVTMTVDGLRWGWSPDRPLGPADGLRCRLAPGDRLVVVGPSGSGKSTLALTLAGLLAPCSGAVAVRDPDGHSVDIRAATCYHAEEGHLFSTTLRENLLVARGDATDDDLVDALDAVGLGGWLRTLPHGLDTELAGGSEAVSGGQRRRLLLARALLHPAPVVALDEPTEHLDADDAEAILERLVLPAANLFDEQRIVIIITHHAAAQQLSAKNSRCRVVDLHPVSAG</sequence>
<dbReference type="EMBL" id="JAZDUF010000001">
    <property type="protein sequence ID" value="MEE3849415.1"/>
    <property type="molecule type" value="Genomic_DNA"/>
</dbReference>
<dbReference type="InterPro" id="IPR014223">
    <property type="entry name" value="ABC_CydC/D"/>
</dbReference>
<evidence type="ECO:0000259" key="10">
    <source>
        <dbReference type="PROSITE" id="PS50929"/>
    </source>
</evidence>
<keyword evidence="2 8" id="KW-0812">Transmembrane</keyword>
<proteinExistence type="predicted"/>
<keyword evidence="3" id="KW-0547">Nucleotide-binding</keyword>
<dbReference type="InterPro" id="IPR036640">
    <property type="entry name" value="ABC1_TM_sf"/>
</dbReference>
<evidence type="ECO:0000256" key="8">
    <source>
        <dbReference type="SAM" id="Phobius"/>
    </source>
</evidence>
<feature type="domain" description="ABC transporter" evidence="9">
    <location>
        <begin position="375"/>
        <end position="598"/>
    </location>
</feature>
<evidence type="ECO:0000256" key="3">
    <source>
        <dbReference type="ARBA" id="ARBA00022741"/>
    </source>
</evidence>
<dbReference type="PANTHER" id="PTHR24221">
    <property type="entry name" value="ATP-BINDING CASSETTE SUB-FAMILY B"/>
    <property type="match status" value="1"/>
</dbReference>
<evidence type="ECO:0000256" key="6">
    <source>
        <dbReference type="ARBA" id="ARBA00023136"/>
    </source>
</evidence>
<accession>A0ABU7M8I8</accession>
<organism evidence="11 12">
    <name type="scientific">Gordonia sesuvii</name>
    <dbReference type="NCBI Taxonomy" id="3116777"/>
    <lineage>
        <taxon>Bacteria</taxon>
        <taxon>Bacillati</taxon>
        <taxon>Actinomycetota</taxon>
        <taxon>Actinomycetes</taxon>
        <taxon>Mycobacteriales</taxon>
        <taxon>Gordoniaceae</taxon>
        <taxon>Gordonia</taxon>
    </lineage>
</organism>
<dbReference type="SMART" id="SM00382">
    <property type="entry name" value="AAA"/>
    <property type="match status" value="1"/>
</dbReference>
<reference evidence="11 12" key="1">
    <citation type="submission" date="2024-01" db="EMBL/GenBank/DDBJ databases">
        <title>Draft genome sequence of Gordonia sp. LSe1-13.</title>
        <authorList>
            <person name="Suphannarot A."/>
            <person name="Mingma R."/>
        </authorList>
    </citation>
    <scope>NUCLEOTIDE SEQUENCE [LARGE SCALE GENOMIC DNA]</scope>
    <source>
        <strain evidence="11 12">LSe1-13</strain>
    </source>
</reference>
<evidence type="ECO:0000256" key="2">
    <source>
        <dbReference type="ARBA" id="ARBA00022692"/>
    </source>
</evidence>
<feature type="transmembrane region" description="Helical" evidence="8">
    <location>
        <begin position="150"/>
        <end position="171"/>
    </location>
</feature>
<dbReference type="Gene3D" id="3.40.50.300">
    <property type="entry name" value="P-loop containing nucleotide triphosphate hydrolases"/>
    <property type="match status" value="1"/>
</dbReference>
<evidence type="ECO:0000256" key="7">
    <source>
        <dbReference type="SAM" id="MobiDB-lite"/>
    </source>
</evidence>
<dbReference type="PROSITE" id="PS00211">
    <property type="entry name" value="ABC_TRANSPORTER_1"/>
    <property type="match status" value="1"/>
</dbReference>
<feature type="transmembrane region" description="Helical" evidence="8">
    <location>
        <begin position="43"/>
        <end position="64"/>
    </location>
</feature>
<dbReference type="Gene3D" id="1.20.1560.10">
    <property type="entry name" value="ABC transporter type 1, transmembrane domain"/>
    <property type="match status" value="1"/>
</dbReference>
<dbReference type="PROSITE" id="PS50893">
    <property type="entry name" value="ABC_TRANSPORTER_2"/>
    <property type="match status" value="1"/>
</dbReference>
<dbReference type="InterPro" id="IPR003593">
    <property type="entry name" value="AAA+_ATPase"/>
</dbReference>
<dbReference type="InterPro" id="IPR039421">
    <property type="entry name" value="Type_1_exporter"/>
</dbReference>
<feature type="domain" description="ABC transmembrane type-1" evidence="10">
    <location>
        <begin position="42"/>
        <end position="334"/>
    </location>
</feature>
<dbReference type="InterPro" id="IPR003439">
    <property type="entry name" value="ABC_transporter-like_ATP-bd"/>
</dbReference>
<dbReference type="PANTHER" id="PTHR24221:SF653">
    <property type="entry name" value="TRANSPORT ATP-BINDING PROTEIN CYDC"/>
    <property type="match status" value="1"/>
</dbReference>
<comment type="caution">
    <text evidence="11">The sequence shown here is derived from an EMBL/GenBank/DDBJ whole genome shotgun (WGS) entry which is preliminary data.</text>
</comment>
<dbReference type="SUPFAM" id="SSF52540">
    <property type="entry name" value="P-loop containing nucleoside triphosphate hydrolases"/>
    <property type="match status" value="1"/>
</dbReference>
<dbReference type="InterPro" id="IPR011527">
    <property type="entry name" value="ABC1_TM_dom"/>
</dbReference>
<evidence type="ECO:0000259" key="9">
    <source>
        <dbReference type="PROSITE" id="PS50893"/>
    </source>
</evidence>
<comment type="subcellular location">
    <subcellularLocation>
        <location evidence="1">Cell membrane</location>
        <topology evidence="1">Multi-pass membrane protein</topology>
    </subcellularLocation>
</comment>
<feature type="transmembrane region" description="Helical" evidence="8">
    <location>
        <begin position="177"/>
        <end position="199"/>
    </location>
</feature>
<keyword evidence="5 8" id="KW-1133">Transmembrane helix</keyword>
<evidence type="ECO:0000313" key="12">
    <source>
        <dbReference type="Proteomes" id="UP001347146"/>
    </source>
</evidence>
<keyword evidence="12" id="KW-1185">Reference proteome</keyword>
<dbReference type="SUPFAM" id="SSF90123">
    <property type="entry name" value="ABC transporter transmembrane region"/>
    <property type="match status" value="1"/>
</dbReference>
<dbReference type="NCBIfam" id="TIGR02868">
    <property type="entry name" value="CydC"/>
    <property type="match status" value="1"/>
</dbReference>
<dbReference type="InterPro" id="IPR017871">
    <property type="entry name" value="ABC_transporter-like_CS"/>
</dbReference>
<dbReference type="Pfam" id="PF00005">
    <property type="entry name" value="ABC_tran"/>
    <property type="match status" value="1"/>
</dbReference>
<feature type="region of interest" description="Disordered" evidence="7">
    <location>
        <begin position="348"/>
        <end position="372"/>
    </location>
</feature>
<keyword evidence="4" id="KW-0067">ATP-binding</keyword>
<protein>
    <submittedName>
        <fullName evidence="11">Thiol reductant ABC exporter subunit CydC</fullName>
    </submittedName>
</protein>
<keyword evidence="6 8" id="KW-0472">Membrane</keyword>
<evidence type="ECO:0000256" key="1">
    <source>
        <dbReference type="ARBA" id="ARBA00004651"/>
    </source>
</evidence>
<evidence type="ECO:0000256" key="5">
    <source>
        <dbReference type="ARBA" id="ARBA00022989"/>
    </source>
</evidence>
<dbReference type="Proteomes" id="UP001347146">
    <property type="component" value="Unassembled WGS sequence"/>
</dbReference>
<evidence type="ECO:0000256" key="4">
    <source>
        <dbReference type="ARBA" id="ARBA00022840"/>
    </source>
</evidence>
<dbReference type="PROSITE" id="PS50929">
    <property type="entry name" value="ABC_TM1F"/>
    <property type="match status" value="1"/>
</dbReference>